<sequence length="189" mass="21600">MSVSNANSIKNSLGKISHYPLKELCTFSRGKWIKAELLTPGKYPVVTSGQRILEYHNEFNREGQSITIASSGAYAGFVNFWDEPIYLSNAFTVEPIDTSILRVKFLFHFLKNNQDFIHNLSSTGGVPNVYPHDLYEMSVPVPPTDIQDAIIEILENFMSLESLLTNELELRRQQLQYYRSSLLDHPEEI</sequence>
<accession>A0A6J6L9K6</accession>
<dbReference type="AlphaFoldDB" id="A0A6J6L9K6"/>
<gene>
    <name evidence="5" type="ORF">UFOPK2243_00901</name>
</gene>
<dbReference type="InterPro" id="IPR044946">
    <property type="entry name" value="Restrct_endonuc_typeI_TRD_sf"/>
</dbReference>
<dbReference type="Pfam" id="PF01420">
    <property type="entry name" value="Methylase_S"/>
    <property type="match status" value="1"/>
</dbReference>
<dbReference type="PANTHER" id="PTHR43140:SF1">
    <property type="entry name" value="TYPE I RESTRICTION ENZYME ECOKI SPECIFICITY SUBUNIT"/>
    <property type="match status" value="1"/>
</dbReference>
<evidence type="ECO:0000313" key="5">
    <source>
        <dbReference type="EMBL" id="CAB4657413.1"/>
    </source>
</evidence>
<dbReference type="CDD" id="cd17291">
    <property type="entry name" value="RMtype1_S_MgeORF438P-TRD-CR_like"/>
    <property type="match status" value="1"/>
</dbReference>
<evidence type="ECO:0000259" key="4">
    <source>
        <dbReference type="Pfam" id="PF01420"/>
    </source>
</evidence>
<dbReference type="Gene3D" id="3.90.220.20">
    <property type="entry name" value="DNA methylase specificity domains"/>
    <property type="match status" value="1"/>
</dbReference>
<proteinExistence type="inferred from homology"/>
<name>A0A6J6L9K6_9ZZZZ</name>
<dbReference type="PANTHER" id="PTHR43140">
    <property type="entry name" value="TYPE-1 RESTRICTION ENZYME ECOKI SPECIFICITY PROTEIN"/>
    <property type="match status" value="1"/>
</dbReference>
<evidence type="ECO:0000256" key="3">
    <source>
        <dbReference type="ARBA" id="ARBA00023125"/>
    </source>
</evidence>
<dbReference type="GO" id="GO:0009307">
    <property type="term" value="P:DNA restriction-modification system"/>
    <property type="evidence" value="ECO:0007669"/>
    <property type="project" value="UniProtKB-KW"/>
</dbReference>
<dbReference type="EMBL" id="CAEZWL010000025">
    <property type="protein sequence ID" value="CAB4657413.1"/>
    <property type="molecule type" value="Genomic_DNA"/>
</dbReference>
<dbReference type="SUPFAM" id="SSF116734">
    <property type="entry name" value="DNA methylase specificity domain"/>
    <property type="match status" value="1"/>
</dbReference>
<evidence type="ECO:0000256" key="1">
    <source>
        <dbReference type="ARBA" id="ARBA00010923"/>
    </source>
</evidence>
<dbReference type="InterPro" id="IPR051212">
    <property type="entry name" value="Type-I_RE_S_subunit"/>
</dbReference>
<feature type="domain" description="Type I restriction modification DNA specificity" evidence="4">
    <location>
        <begin position="19"/>
        <end position="169"/>
    </location>
</feature>
<dbReference type="InterPro" id="IPR000055">
    <property type="entry name" value="Restrct_endonuc_typeI_TRD"/>
</dbReference>
<organism evidence="5">
    <name type="scientific">freshwater metagenome</name>
    <dbReference type="NCBI Taxonomy" id="449393"/>
    <lineage>
        <taxon>unclassified sequences</taxon>
        <taxon>metagenomes</taxon>
        <taxon>ecological metagenomes</taxon>
    </lineage>
</organism>
<comment type="similarity">
    <text evidence="1">Belongs to the type-I restriction system S methylase family.</text>
</comment>
<reference evidence="5" key="1">
    <citation type="submission" date="2020-05" db="EMBL/GenBank/DDBJ databases">
        <authorList>
            <person name="Chiriac C."/>
            <person name="Salcher M."/>
            <person name="Ghai R."/>
            <person name="Kavagutti S V."/>
        </authorList>
    </citation>
    <scope>NUCLEOTIDE SEQUENCE</scope>
</reference>
<dbReference type="GO" id="GO:0003677">
    <property type="term" value="F:DNA binding"/>
    <property type="evidence" value="ECO:0007669"/>
    <property type="project" value="UniProtKB-KW"/>
</dbReference>
<protein>
    <submittedName>
        <fullName evidence="5">Unannotated protein</fullName>
    </submittedName>
</protein>
<keyword evidence="3" id="KW-0238">DNA-binding</keyword>
<evidence type="ECO:0000256" key="2">
    <source>
        <dbReference type="ARBA" id="ARBA00022747"/>
    </source>
</evidence>
<keyword evidence="2" id="KW-0680">Restriction system</keyword>